<feature type="transmembrane region" description="Helical" evidence="1">
    <location>
        <begin position="93"/>
        <end position="111"/>
    </location>
</feature>
<sequence length="296" mass="33411">MRSILDTTRKFYSYQKERFPIAILGLSLIPAALSSGVIVSVNPTVIQVMLVVIASLAYLLHIRVIDEHRDYGHDNVHHTDRPVQVGIISKGELRYVDFVAVGTLVVIAVIAGRSALITALIMLVYSFLAGREFFVGEKIRRRFFIYNGANLVQMLLMQLFVYSIFANPIPINTLIVIHFLFTTVGTIVFEFVRKLKIPGRDGTGKDTYTWYLGFNNAMAIYLFLVLLNSALFLKIAAMLSSHLTGLFIFSACAGLLVSFAVLIHWLKKTHKTDQLMQLSFLVMYGVFNLMIYFLAR</sequence>
<feature type="transmembrane region" description="Helical" evidence="1">
    <location>
        <begin position="243"/>
        <end position="266"/>
    </location>
</feature>
<feature type="transmembrane region" description="Helical" evidence="1">
    <location>
        <begin position="278"/>
        <end position="295"/>
    </location>
</feature>
<keyword evidence="1" id="KW-0472">Membrane</keyword>
<feature type="transmembrane region" description="Helical" evidence="1">
    <location>
        <begin position="45"/>
        <end position="65"/>
    </location>
</feature>
<accession>A0A1G2P333</accession>
<gene>
    <name evidence="2" type="ORF">A3H68_01655</name>
</gene>
<protein>
    <recommendedName>
        <fullName evidence="4">Prenyltransferase</fullName>
    </recommendedName>
</protein>
<evidence type="ECO:0000313" key="2">
    <source>
        <dbReference type="EMBL" id="OHA41981.1"/>
    </source>
</evidence>
<feature type="transmembrane region" description="Helical" evidence="1">
    <location>
        <begin position="171"/>
        <end position="192"/>
    </location>
</feature>
<name>A0A1G2P333_9BACT</name>
<reference evidence="2 3" key="1">
    <citation type="journal article" date="2016" name="Nat. Commun.">
        <title>Thousands of microbial genomes shed light on interconnected biogeochemical processes in an aquifer system.</title>
        <authorList>
            <person name="Anantharaman K."/>
            <person name="Brown C.T."/>
            <person name="Hug L.A."/>
            <person name="Sharon I."/>
            <person name="Castelle C.J."/>
            <person name="Probst A.J."/>
            <person name="Thomas B.C."/>
            <person name="Singh A."/>
            <person name="Wilkins M.J."/>
            <person name="Karaoz U."/>
            <person name="Brodie E.L."/>
            <person name="Williams K.H."/>
            <person name="Hubbard S.S."/>
            <person name="Banfield J.F."/>
        </authorList>
    </citation>
    <scope>NUCLEOTIDE SEQUENCE [LARGE SCALE GENOMIC DNA]</scope>
</reference>
<comment type="caution">
    <text evidence="2">The sequence shown here is derived from an EMBL/GenBank/DDBJ whole genome shotgun (WGS) entry which is preliminary data.</text>
</comment>
<dbReference type="Proteomes" id="UP000176429">
    <property type="component" value="Unassembled WGS sequence"/>
</dbReference>
<evidence type="ECO:0000313" key="3">
    <source>
        <dbReference type="Proteomes" id="UP000176429"/>
    </source>
</evidence>
<dbReference type="EMBL" id="MHSH01000014">
    <property type="protein sequence ID" value="OHA41981.1"/>
    <property type="molecule type" value="Genomic_DNA"/>
</dbReference>
<feature type="transmembrane region" description="Helical" evidence="1">
    <location>
        <begin position="21"/>
        <end position="39"/>
    </location>
</feature>
<feature type="transmembrane region" description="Helical" evidence="1">
    <location>
        <begin position="117"/>
        <end position="136"/>
    </location>
</feature>
<dbReference type="AlphaFoldDB" id="A0A1G2P333"/>
<evidence type="ECO:0008006" key="4">
    <source>
        <dbReference type="Google" id="ProtNLM"/>
    </source>
</evidence>
<proteinExistence type="predicted"/>
<feature type="transmembrane region" description="Helical" evidence="1">
    <location>
        <begin position="143"/>
        <end position="165"/>
    </location>
</feature>
<feature type="transmembrane region" description="Helical" evidence="1">
    <location>
        <begin position="213"/>
        <end position="237"/>
    </location>
</feature>
<keyword evidence="1" id="KW-0812">Transmembrane</keyword>
<evidence type="ECO:0000256" key="1">
    <source>
        <dbReference type="SAM" id="Phobius"/>
    </source>
</evidence>
<keyword evidence="1" id="KW-1133">Transmembrane helix</keyword>
<organism evidence="2 3">
    <name type="scientific">Candidatus Taylorbacteria bacterium RIFCSPLOWO2_02_FULL_46_40</name>
    <dbReference type="NCBI Taxonomy" id="1802329"/>
    <lineage>
        <taxon>Bacteria</taxon>
        <taxon>Candidatus Tayloriibacteriota</taxon>
    </lineage>
</organism>